<proteinExistence type="predicted"/>
<dbReference type="InterPro" id="IPR012728">
    <property type="entry name" value="Pls/PosA_C"/>
</dbReference>
<dbReference type="EMBL" id="BAABAZ010000006">
    <property type="protein sequence ID" value="GAA4284522.1"/>
    <property type="molecule type" value="Genomic_DNA"/>
</dbReference>
<dbReference type="InterPro" id="IPR025110">
    <property type="entry name" value="AMP-bd_C"/>
</dbReference>
<dbReference type="PROSITE" id="PS50075">
    <property type="entry name" value="CARRIER"/>
    <property type="match status" value="1"/>
</dbReference>
<dbReference type="NCBIfam" id="TIGR02353">
    <property type="entry name" value="NRPS_term_dom"/>
    <property type="match status" value="1"/>
</dbReference>
<dbReference type="InterPro" id="IPR036736">
    <property type="entry name" value="ACP-like_sf"/>
</dbReference>
<dbReference type="RefSeq" id="WP_236862502.1">
    <property type="nucleotide sequence ID" value="NZ_BAABAZ010000006.1"/>
</dbReference>
<dbReference type="NCBIfam" id="TIGR01733">
    <property type="entry name" value="AA-adenyl-dom"/>
    <property type="match status" value="1"/>
</dbReference>
<evidence type="ECO:0000313" key="4">
    <source>
        <dbReference type="Proteomes" id="UP001501586"/>
    </source>
</evidence>
<dbReference type="InterPro" id="IPR045851">
    <property type="entry name" value="AMP-bd_C_sf"/>
</dbReference>
<dbReference type="InterPro" id="IPR009081">
    <property type="entry name" value="PP-bd_ACP"/>
</dbReference>
<dbReference type="PANTHER" id="PTHR45527">
    <property type="entry name" value="NONRIBOSOMAL PEPTIDE SYNTHETASE"/>
    <property type="match status" value="1"/>
</dbReference>
<keyword evidence="4" id="KW-1185">Reference proteome</keyword>
<dbReference type="Proteomes" id="UP001501586">
    <property type="component" value="Unassembled WGS sequence"/>
</dbReference>
<feature type="transmembrane region" description="Helical" evidence="1">
    <location>
        <begin position="706"/>
        <end position="732"/>
    </location>
</feature>
<dbReference type="Gene3D" id="1.10.1200.10">
    <property type="entry name" value="ACP-like"/>
    <property type="match status" value="1"/>
</dbReference>
<dbReference type="Pfam" id="PF00501">
    <property type="entry name" value="AMP-binding"/>
    <property type="match status" value="1"/>
</dbReference>
<feature type="transmembrane region" description="Helical" evidence="1">
    <location>
        <begin position="941"/>
        <end position="966"/>
    </location>
</feature>
<dbReference type="InterPro" id="IPR010071">
    <property type="entry name" value="AA_adenyl_dom"/>
</dbReference>
<dbReference type="InterPro" id="IPR000873">
    <property type="entry name" value="AMP-dep_synth/lig_dom"/>
</dbReference>
<feature type="transmembrane region" description="Helical" evidence="1">
    <location>
        <begin position="1191"/>
        <end position="1214"/>
    </location>
</feature>
<evidence type="ECO:0000256" key="1">
    <source>
        <dbReference type="SAM" id="Phobius"/>
    </source>
</evidence>
<gene>
    <name evidence="3" type="ORF">GCM10022261_20530</name>
</gene>
<keyword evidence="1" id="KW-0812">Transmembrane</keyword>
<dbReference type="CDD" id="cd05930">
    <property type="entry name" value="A_NRPS"/>
    <property type="match status" value="1"/>
</dbReference>
<dbReference type="Pfam" id="PF00550">
    <property type="entry name" value="PP-binding"/>
    <property type="match status" value="1"/>
</dbReference>
<dbReference type="InterPro" id="IPR011004">
    <property type="entry name" value="Trimer_LpxA-like_sf"/>
</dbReference>
<dbReference type="PANTHER" id="PTHR45527:SF1">
    <property type="entry name" value="FATTY ACID SYNTHASE"/>
    <property type="match status" value="1"/>
</dbReference>
<dbReference type="SUPFAM" id="SSF47336">
    <property type="entry name" value="ACP-like"/>
    <property type="match status" value="1"/>
</dbReference>
<feature type="transmembrane region" description="Helical" evidence="1">
    <location>
        <begin position="752"/>
        <end position="776"/>
    </location>
</feature>
<name>A0ABP8EKQ3_9MICO</name>
<dbReference type="Gene3D" id="3.40.50.12780">
    <property type="entry name" value="N-terminal domain of ligase-like"/>
    <property type="match status" value="1"/>
</dbReference>
<feature type="domain" description="Carrier" evidence="2">
    <location>
        <begin position="569"/>
        <end position="646"/>
    </location>
</feature>
<keyword evidence="1" id="KW-0472">Membrane</keyword>
<feature type="transmembrane region" description="Helical" evidence="1">
    <location>
        <begin position="900"/>
        <end position="929"/>
    </location>
</feature>
<evidence type="ECO:0000259" key="2">
    <source>
        <dbReference type="PROSITE" id="PS50075"/>
    </source>
</evidence>
<dbReference type="Pfam" id="PF13193">
    <property type="entry name" value="AMP-binding_C"/>
    <property type="match status" value="1"/>
</dbReference>
<keyword evidence="1" id="KW-1133">Transmembrane helix</keyword>
<dbReference type="InterPro" id="IPR042099">
    <property type="entry name" value="ANL_N_sf"/>
</dbReference>
<dbReference type="InterPro" id="IPR020845">
    <property type="entry name" value="AMP-binding_CS"/>
</dbReference>
<dbReference type="Gene3D" id="3.30.300.30">
    <property type="match status" value="1"/>
</dbReference>
<dbReference type="Gene3D" id="2.160.10.10">
    <property type="entry name" value="Hexapeptide repeat proteins"/>
    <property type="match status" value="2"/>
</dbReference>
<feature type="transmembrane region" description="Helical" evidence="1">
    <location>
        <begin position="672"/>
        <end position="694"/>
    </location>
</feature>
<dbReference type="SUPFAM" id="SSF51161">
    <property type="entry name" value="Trimeric LpxA-like enzymes"/>
    <property type="match status" value="3"/>
</dbReference>
<reference evidence="4" key="1">
    <citation type="journal article" date="2019" name="Int. J. Syst. Evol. Microbiol.">
        <title>The Global Catalogue of Microorganisms (GCM) 10K type strain sequencing project: providing services to taxonomists for standard genome sequencing and annotation.</title>
        <authorList>
            <consortium name="The Broad Institute Genomics Platform"/>
            <consortium name="The Broad Institute Genome Sequencing Center for Infectious Disease"/>
            <person name="Wu L."/>
            <person name="Ma J."/>
        </authorList>
    </citation>
    <scope>NUCLEOTIDE SEQUENCE [LARGE SCALE GENOMIC DNA]</scope>
    <source>
        <strain evidence="4">JCM 17458</strain>
    </source>
</reference>
<comment type="caution">
    <text evidence="3">The sequence shown here is derived from an EMBL/GenBank/DDBJ whole genome shotgun (WGS) entry which is preliminary data.</text>
</comment>
<accession>A0ABP8EKQ3</accession>
<dbReference type="SUPFAM" id="SSF56801">
    <property type="entry name" value="Acetyl-CoA synthetase-like"/>
    <property type="match status" value="1"/>
</dbReference>
<protein>
    <submittedName>
        <fullName evidence="3">Non-ribosomal peptide synthetase</fullName>
    </submittedName>
</protein>
<evidence type="ECO:0000313" key="3">
    <source>
        <dbReference type="EMBL" id="GAA4284522.1"/>
    </source>
</evidence>
<sequence>MEKIAESDSGAARSAVVWDEPTQEIPVGLGSASALRETMLLRSHHDQSVRWTPGERLASLFEEVCDRLRAGEAADRLAVDAGTVRLSYEELDARANQLARHLLADGIRPGDRIALLFDQAVWSYISILAVLKIHAAFVPLDAGFPADRIGYIVDDAEASRVLTLSHLAHLLPGNGVRALKLDLAAGEIEHASTDRLGEDEQGEPVSDLAYVIYTSGSTGRPKGVAIEHHSICNFVRVASEVYGYQADDRVYQGLTIAFDFSVEEIWVPWMVGATLVPKPSPTSLLGADLAEFLMEQRITAMCCVPTLLATIEDDLPDLRFLLVSGEACPPDLAERWHRSDRRFLNVYGPTEATVTATMDVVRPGNPITLGQPLPTYTVMILDPEEPRALQHGETGEIGIAGIGVAAGYINRPDKTDEVFIDDFLGIDNNTSGRIYRSGDLGRITEDGLIEYFGRIDTQVKIRGYRIELSEIESVLLQVPGIAQAVVDTYESAPGMKELAAYYTLRSSVSELDPRDVCEQLRERLPAYMVPTFYEQLATMPMLPSDKADRKSLPIPRNRVSTGSEVEYVAPETEVEAALAENLGRILSLERVSVEADIFDDLGANSLLIAHFSAALRSQTELPPVGIKVIYENPTIRGLAAVLHTEPAPSAWAEDDVRRLPGRASALEHVICGFLQTVIAGSYFFLMMFAVVAGYEWTIRGAGLLEIWGRSLVVGVAFFIVLSIAPICLKWLIIGRWREQEIRIWSLSYVRFWFVKTLIRMNPLVFFVGTPILPLYLRLLGAKIGSDVLILSPTIPVCADLLTIGSGTVICKDSHILGYRARDGWIETGPVTLGVDVVVSEKSVLDIGSTMGDGAQLGHGSSLQKGQTVPAGESWHGSPAVRAEVEYRQVESVRPSRLRRFLYGAAVLIGSSVSLAPTGLLLIAVVVPWYVGTGHMNFADPWFYLDLLLVAFALLTAALLFALITVATVPRVLNRLLVPGKVYPVYGLHYAVHRLILTMTNYFPLMHITADSSLVVHYLRLLGYKQPNLVQTGSNFGPEVTHENPYLTTIGSGTMVSDGLSVMNSHYSNNSFRLNPVVVGSSNFFGNDVAYPAGARTGENVLYGSKTMVPIDGPVRNDIGLLGSPAFEIPRSVDRDAAWQLSGPQLAAGLQSKNIHNAVSIELYLISRWILVFAALLSFALALTLLPDVTGFGLFVGWLVFSTFSISFGIALEWATQGFRRMRPTVCSIYDERFWRHERFWRFIEYPPPFLDGTPFKPLVWRLHGVRMGKRVFDDGCVIPEKTLVTIGDDATLNFSSIVQCHSMEDGAFKLDTIRIGNGVTLGIYIYLHYDVEMGDGSILESDSFLMKGARVPAGARYGGNPAEEIST</sequence>
<organism evidence="3 4">
    <name type="scientific">Brevibacterium daeguense</name>
    <dbReference type="NCBI Taxonomy" id="909936"/>
    <lineage>
        <taxon>Bacteria</taxon>
        <taxon>Bacillati</taxon>
        <taxon>Actinomycetota</taxon>
        <taxon>Actinomycetes</taxon>
        <taxon>Micrococcales</taxon>
        <taxon>Brevibacteriaceae</taxon>
        <taxon>Brevibacterium</taxon>
    </lineage>
</organism>
<dbReference type="PROSITE" id="PS00455">
    <property type="entry name" value="AMP_BINDING"/>
    <property type="match status" value="1"/>
</dbReference>
<feature type="transmembrane region" description="Helical" evidence="1">
    <location>
        <begin position="1162"/>
        <end position="1185"/>
    </location>
</feature>